<protein>
    <recommendedName>
        <fullName evidence="4">Lipoprotein</fullName>
    </recommendedName>
</protein>
<evidence type="ECO:0000313" key="2">
    <source>
        <dbReference type="EMBL" id="GEO30059.1"/>
    </source>
</evidence>
<proteinExistence type="predicted"/>
<keyword evidence="1" id="KW-0732">Signal</keyword>
<reference evidence="2 3" key="1">
    <citation type="submission" date="2019-07" db="EMBL/GenBank/DDBJ databases">
        <title>Whole genome shotgun sequence of Terrabacter aerolatus NBRC 106305.</title>
        <authorList>
            <person name="Hosoyama A."/>
            <person name="Uohara A."/>
            <person name="Ohji S."/>
            <person name="Ichikawa N."/>
        </authorList>
    </citation>
    <scope>NUCLEOTIDE SEQUENCE [LARGE SCALE GENOMIC DNA]</scope>
    <source>
        <strain evidence="2 3">NBRC 106305</strain>
    </source>
</reference>
<gene>
    <name evidence="2" type="ORF">TAE01_18690</name>
</gene>
<dbReference type="OrthoDB" id="4868972at2"/>
<evidence type="ECO:0008006" key="4">
    <source>
        <dbReference type="Google" id="ProtNLM"/>
    </source>
</evidence>
<comment type="caution">
    <text evidence="2">The sequence shown here is derived from an EMBL/GenBank/DDBJ whole genome shotgun (WGS) entry which is preliminary data.</text>
</comment>
<dbReference type="EMBL" id="BJYX01000008">
    <property type="protein sequence ID" value="GEO30059.1"/>
    <property type="molecule type" value="Genomic_DNA"/>
</dbReference>
<keyword evidence="3" id="KW-1185">Reference proteome</keyword>
<feature type="signal peptide" evidence="1">
    <location>
        <begin position="1"/>
        <end position="20"/>
    </location>
</feature>
<evidence type="ECO:0000313" key="3">
    <source>
        <dbReference type="Proteomes" id="UP000321534"/>
    </source>
</evidence>
<feature type="chain" id="PRO_5022010578" description="Lipoprotein" evidence="1">
    <location>
        <begin position="21"/>
        <end position="126"/>
    </location>
</feature>
<organism evidence="2 3">
    <name type="scientific">Terrabacter aerolatus</name>
    <dbReference type="NCBI Taxonomy" id="422442"/>
    <lineage>
        <taxon>Bacteria</taxon>
        <taxon>Bacillati</taxon>
        <taxon>Actinomycetota</taxon>
        <taxon>Actinomycetes</taxon>
        <taxon>Micrococcales</taxon>
        <taxon>Intrasporangiaceae</taxon>
        <taxon>Terrabacter</taxon>
    </lineage>
</organism>
<name>A0A512D0R9_9MICO</name>
<dbReference type="Proteomes" id="UP000321534">
    <property type="component" value="Unassembled WGS sequence"/>
</dbReference>
<dbReference type="AlphaFoldDB" id="A0A512D0R9"/>
<evidence type="ECO:0000256" key="1">
    <source>
        <dbReference type="SAM" id="SignalP"/>
    </source>
</evidence>
<dbReference type="RefSeq" id="WP_147065708.1">
    <property type="nucleotide sequence ID" value="NZ_BAAARO010000002.1"/>
</dbReference>
<sequence>MLRRLTLASAAVALALPLAACSGSNPDSSPEAAAHPSWAVVAETVCPSSGDHQGSLAEHRVTCTSAAGKPLEASFYDQPVELDRRVHTFECTSGTKSVVGKDWMVPAVTDEKVVARLLDAGGINLC</sequence>
<accession>A0A512D0R9</accession>